<protein>
    <submittedName>
        <fullName evidence="2">Uncharacterized protein</fullName>
    </submittedName>
</protein>
<feature type="region of interest" description="Disordered" evidence="1">
    <location>
        <begin position="1"/>
        <end position="44"/>
    </location>
</feature>
<dbReference type="EMBL" id="JARK01001702">
    <property type="protein sequence ID" value="EYB82132.1"/>
    <property type="molecule type" value="Genomic_DNA"/>
</dbReference>
<evidence type="ECO:0000313" key="3">
    <source>
        <dbReference type="Proteomes" id="UP000024635"/>
    </source>
</evidence>
<evidence type="ECO:0000256" key="1">
    <source>
        <dbReference type="SAM" id="MobiDB-lite"/>
    </source>
</evidence>
<reference evidence="3" key="1">
    <citation type="journal article" date="2015" name="Nat. Genet.">
        <title>The genome and transcriptome of the zoonotic hookworm Ancylostoma ceylanicum identify infection-specific gene families.</title>
        <authorList>
            <person name="Schwarz E.M."/>
            <person name="Hu Y."/>
            <person name="Antoshechkin I."/>
            <person name="Miller M.M."/>
            <person name="Sternberg P.W."/>
            <person name="Aroian R.V."/>
        </authorList>
    </citation>
    <scope>NUCLEOTIDE SEQUENCE</scope>
    <source>
        <strain evidence="3">HY135</strain>
    </source>
</reference>
<proteinExistence type="predicted"/>
<gene>
    <name evidence="2" type="primary">Acey_s0366.g4</name>
    <name evidence="2" type="ORF">Y032_0366g4</name>
</gene>
<name>A0A016RVL8_9BILA</name>
<dbReference type="Proteomes" id="UP000024635">
    <property type="component" value="Unassembled WGS sequence"/>
</dbReference>
<keyword evidence="3" id="KW-1185">Reference proteome</keyword>
<feature type="compositionally biased region" description="Basic residues" evidence="1">
    <location>
        <begin position="1"/>
        <end position="18"/>
    </location>
</feature>
<organism evidence="2 3">
    <name type="scientific">Ancylostoma ceylanicum</name>
    <dbReference type="NCBI Taxonomy" id="53326"/>
    <lineage>
        <taxon>Eukaryota</taxon>
        <taxon>Metazoa</taxon>
        <taxon>Ecdysozoa</taxon>
        <taxon>Nematoda</taxon>
        <taxon>Chromadorea</taxon>
        <taxon>Rhabditida</taxon>
        <taxon>Rhabditina</taxon>
        <taxon>Rhabditomorpha</taxon>
        <taxon>Strongyloidea</taxon>
        <taxon>Ancylostomatidae</taxon>
        <taxon>Ancylostomatinae</taxon>
        <taxon>Ancylostoma</taxon>
    </lineage>
</organism>
<dbReference type="AlphaFoldDB" id="A0A016RVL8"/>
<comment type="caution">
    <text evidence="2">The sequence shown here is derived from an EMBL/GenBank/DDBJ whole genome shotgun (WGS) entry which is preliminary data.</text>
</comment>
<accession>A0A016RVL8</accession>
<feature type="compositionally biased region" description="Polar residues" evidence="1">
    <location>
        <begin position="19"/>
        <end position="35"/>
    </location>
</feature>
<sequence length="78" mass="8847">MCAKRCRKPSWTTRKKSRGTSCSEPRTLHRSNTQKLRSKAVSHLRHTGRELAQILGRCTRRLPPFGNENTSAINEISG</sequence>
<evidence type="ECO:0000313" key="2">
    <source>
        <dbReference type="EMBL" id="EYB82132.1"/>
    </source>
</evidence>